<protein>
    <recommendedName>
        <fullName evidence="3">Secreted protein</fullName>
    </recommendedName>
</protein>
<gene>
    <name evidence="1" type="ORF">U0070_022582</name>
</gene>
<comment type="caution">
    <text evidence="1">The sequence shown here is derived from an EMBL/GenBank/DDBJ whole genome shotgun (WGS) entry which is preliminary data.</text>
</comment>
<name>A0AAW0J029_MYOGA</name>
<evidence type="ECO:0000313" key="2">
    <source>
        <dbReference type="Proteomes" id="UP001488838"/>
    </source>
</evidence>
<dbReference type="Proteomes" id="UP001488838">
    <property type="component" value="Unassembled WGS sequence"/>
</dbReference>
<keyword evidence="2" id="KW-1185">Reference proteome</keyword>
<proteinExistence type="predicted"/>
<reference evidence="1 2" key="1">
    <citation type="journal article" date="2023" name="bioRxiv">
        <title>Conserved and derived expression patterns and positive selection on dental genes reveal complex evolutionary context of ever-growing rodent molars.</title>
        <authorList>
            <person name="Calamari Z.T."/>
            <person name="Song A."/>
            <person name="Cohen E."/>
            <person name="Akter M."/>
            <person name="Roy R.D."/>
            <person name="Hallikas O."/>
            <person name="Christensen M.M."/>
            <person name="Li P."/>
            <person name="Marangoni P."/>
            <person name="Jernvall J."/>
            <person name="Klein O.D."/>
        </authorList>
    </citation>
    <scope>NUCLEOTIDE SEQUENCE [LARGE SCALE GENOMIC DNA]</scope>
    <source>
        <strain evidence="1">V071</strain>
    </source>
</reference>
<dbReference type="EMBL" id="JBBHLL010000075">
    <property type="protein sequence ID" value="KAK7820050.1"/>
    <property type="molecule type" value="Genomic_DNA"/>
</dbReference>
<sequence>MILMAEIPARAVFTATTLWCFKVPASKQGATFCSQTTLSRTACLKEFALAILSRPPERQHTLLQPDSRAPTELPEKWYPASQPVKRVGFERF</sequence>
<organism evidence="1 2">
    <name type="scientific">Myodes glareolus</name>
    <name type="common">Bank vole</name>
    <name type="synonym">Clethrionomys glareolus</name>
    <dbReference type="NCBI Taxonomy" id="447135"/>
    <lineage>
        <taxon>Eukaryota</taxon>
        <taxon>Metazoa</taxon>
        <taxon>Chordata</taxon>
        <taxon>Craniata</taxon>
        <taxon>Vertebrata</taxon>
        <taxon>Euteleostomi</taxon>
        <taxon>Mammalia</taxon>
        <taxon>Eutheria</taxon>
        <taxon>Euarchontoglires</taxon>
        <taxon>Glires</taxon>
        <taxon>Rodentia</taxon>
        <taxon>Myomorpha</taxon>
        <taxon>Muroidea</taxon>
        <taxon>Cricetidae</taxon>
        <taxon>Arvicolinae</taxon>
        <taxon>Myodes</taxon>
    </lineage>
</organism>
<dbReference type="AlphaFoldDB" id="A0AAW0J029"/>
<accession>A0AAW0J029</accession>
<evidence type="ECO:0000313" key="1">
    <source>
        <dbReference type="EMBL" id="KAK7820050.1"/>
    </source>
</evidence>
<evidence type="ECO:0008006" key="3">
    <source>
        <dbReference type="Google" id="ProtNLM"/>
    </source>
</evidence>